<dbReference type="PANTHER" id="PTHR37299:SF1">
    <property type="entry name" value="STAGE 0 SPORULATION PROTEIN A HOMOLOG"/>
    <property type="match status" value="1"/>
</dbReference>
<dbReference type="SMART" id="SM00850">
    <property type="entry name" value="LytTR"/>
    <property type="match status" value="1"/>
</dbReference>
<evidence type="ECO:0000313" key="2">
    <source>
        <dbReference type="EMBL" id="KRM27292.1"/>
    </source>
</evidence>
<dbReference type="Pfam" id="PF04397">
    <property type="entry name" value="LytTR"/>
    <property type="match status" value="1"/>
</dbReference>
<dbReference type="AlphaFoldDB" id="A0A0R1XKL5"/>
<dbReference type="Proteomes" id="UP000050949">
    <property type="component" value="Unassembled WGS sequence"/>
</dbReference>
<protein>
    <submittedName>
        <fullName evidence="2">LytTr family transcriptional regulator</fullName>
    </submittedName>
</protein>
<organism evidence="2 3">
    <name type="scientific">Schleiferilactobacillus harbinensis DSM 16991</name>
    <dbReference type="NCBI Taxonomy" id="1122147"/>
    <lineage>
        <taxon>Bacteria</taxon>
        <taxon>Bacillati</taxon>
        <taxon>Bacillota</taxon>
        <taxon>Bacilli</taxon>
        <taxon>Lactobacillales</taxon>
        <taxon>Lactobacillaceae</taxon>
        <taxon>Schleiferilactobacillus</taxon>
    </lineage>
</organism>
<dbReference type="GO" id="GO:0000156">
    <property type="term" value="F:phosphorelay response regulator activity"/>
    <property type="evidence" value="ECO:0007669"/>
    <property type="project" value="InterPro"/>
</dbReference>
<dbReference type="GO" id="GO:0003677">
    <property type="term" value="F:DNA binding"/>
    <property type="evidence" value="ECO:0007669"/>
    <property type="project" value="InterPro"/>
</dbReference>
<dbReference type="PATRIC" id="fig|1122147.4.peg.2717"/>
<dbReference type="eggNOG" id="COG3279">
    <property type="taxonomic scope" value="Bacteria"/>
</dbReference>
<dbReference type="OrthoDB" id="2136316at2"/>
<dbReference type="RefSeq" id="WP_027829031.1">
    <property type="nucleotide sequence ID" value="NZ_AUEH01000037.1"/>
</dbReference>
<evidence type="ECO:0000259" key="1">
    <source>
        <dbReference type="PROSITE" id="PS50930"/>
    </source>
</evidence>
<proteinExistence type="predicted"/>
<dbReference type="EMBL" id="AZFW01000051">
    <property type="protein sequence ID" value="KRM27292.1"/>
    <property type="molecule type" value="Genomic_DNA"/>
</dbReference>
<name>A0A0R1XKL5_9LACO</name>
<feature type="domain" description="HTH LytTR-type" evidence="1">
    <location>
        <begin position="48"/>
        <end position="152"/>
    </location>
</feature>
<gene>
    <name evidence="2" type="ORF">FC91_GL002636</name>
</gene>
<reference evidence="2 3" key="1">
    <citation type="journal article" date="2015" name="Genome Announc.">
        <title>Expanding the biotechnology potential of lactobacilli through comparative genomics of 213 strains and associated genera.</title>
        <authorList>
            <person name="Sun Z."/>
            <person name="Harris H.M."/>
            <person name="McCann A."/>
            <person name="Guo C."/>
            <person name="Argimon S."/>
            <person name="Zhang W."/>
            <person name="Yang X."/>
            <person name="Jeffery I.B."/>
            <person name="Cooney J.C."/>
            <person name="Kagawa T.F."/>
            <person name="Liu W."/>
            <person name="Song Y."/>
            <person name="Salvetti E."/>
            <person name="Wrobel A."/>
            <person name="Rasinkangas P."/>
            <person name="Parkhill J."/>
            <person name="Rea M.C."/>
            <person name="O'Sullivan O."/>
            <person name="Ritari J."/>
            <person name="Douillard F.P."/>
            <person name="Paul Ross R."/>
            <person name="Yang R."/>
            <person name="Briner A.E."/>
            <person name="Felis G.E."/>
            <person name="de Vos W.M."/>
            <person name="Barrangou R."/>
            <person name="Klaenhammer T.R."/>
            <person name="Caufield P.W."/>
            <person name="Cui Y."/>
            <person name="Zhang H."/>
            <person name="O'Toole P.W."/>
        </authorList>
    </citation>
    <scope>NUCLEOTIDE SEQUENCE [LARGE SCALE GENOMIC DNA]</scope>
    <source>
        <strain evidence="2 3">DSM 16991</strain>
    </source>
</reference>
<evidence type="ECO:0000313" key="3">
    <source>
        <dbReference type="Proteomes" id="UP000050949"/>
    </source>
</evidence>
<comment type="caution">
    <text evidence="2">The sequence shown here is derived from an EMBL/GenBank/DDBJ whole genome shotgun (WGS) entry which is preliminary data.</text>
</comment>
<dbReference type="PROSITE" id="PS50930">
    <property type="entry name" value="HTH_LYTTR"/>
    <property type="match status" value="1"/>
</dbReference>
<dbReference type="Gene3D" id="2.40.50.1020">
    <property type="entry name" value="LytTr DNA-binding domain"/>
    <property type="match status" value="1"/>
</dbReference>
<dbReference type="InterPro" id="IPR007492">
    <property type="entry name" value="LytTR_DNA-bd_dom"/>
</dbReference>
<sequence length="152" mass="17096">MVRSRFSENKRYASTDPAVTVEAAVEDQNVQALMAYIDRYGANQTNIVPIKTEERIQMVRLDDIIMADVQDTQLLVFTTTGVLTTRERLAHFADRLASPDFVQVSKHAIVNLNHLLSLEDSFSGSMTAKLSEHNKTSVSRKYVQLLAQRLGL</sequence>
<dbReference type="PANTHER" id="PTHR37299">
    <property type="entry name" value="TRANSCRIPTIONAL REGULATOR-RELATED"/>
    <property type="match status" value="1"/>
</dbReference>
<dbReference type="InterPro" id="IPR046947">
    <property type="entry name" value="LytR-like"/>
</dbReference>
<accession>A0A0R1XKL5</accession>